<evidence type="ECO:0000259" key="7">
    <source>
        <dbReference type="Pfam" id="PF01266"/>
    </source>
</evidence>
<keyword evidence="4 6" id="KW-0274">FAD</keyword>
<gene>
    <name evidence="8" type="ORF">SAMEA4029010_CIC11G00000004181</name>
</gene>
<evidence type="ECO:0000256" key="4">
    <source>
        <dbReference type="ARBA" id="ARBA00022827"/>
    </source>
</evidence>
<evidence type="ECO:0000313" key="8">
    <source>
        <dbReference type="EMBL" id="SGZ56445.1"/>
    </source>
</evidence>
<keyword evidence="3" id="KW-0285">Flavoprotein</keyword>
<keyword evidence="9" id="KW-1185">Reference proteome</keyword>
<feature type="binding site" evidence="6">
    <location>
        <position position="295"/>
    </location>
    <ligand>
        <name>D-dopa</name>
        <dbReference type="ChEBI" id="CHEBI:149689"/>
    </ligand>
</feature>
<sequence length="346" mass="37981">MAKYAIIGSGIIGLYTAYELLEAGVSGGDVKITAQFLPGDESIKFTSPYAGGNFSCITGNDQDTLQFDKVTYLNLGKIQKKLGGAECGLDRMPSTEYWDSAPPKQKIASLKSYLDGYQEVSPSELPLGVSFGIKFLTWNFNCPKFLLSMQKYLAGQGVQFERRKLSHISQGFSTGVKFVFNCTGIGARSIGGVEDTKVYPTRGQVLVVKAPHINENVMRWGDDYATYIIKRPYSNDHLVLGGFLQKDDWTPDTIKEQNVDILQRTTTLLPKILEKNPSGQKIENLEVVRAAAGLRPSRHGGVRIEEEPIDEGKVVIHNYGASGYGYQAGFGMAKKAVGMVLNKSKL</sequence>
<evidence type="ECO:0000256" key="1">
    <source>
        <dbReference type="ARBA" id="ARBA00001974"/>
    </source>
</evidence>
<dbReference type="GO" id="GO:0005737">
    <property type="term" value="C:cytoplasm"/>
    <property type="evidence" value="ECO:0007669"/>
    <property type="project" value="TreeGrafter"/>
</dbReference>
<dbReference type="Pfam" id="PF01266">
    <property type="entry name" value="DAO"/>
    <property type="match status" value="1"/>
</dbReference>
<accession>A0A1L0GJS5</accession>
<comment type="cofactor">
    <cofactor evidence="1 6">
        <name>FAD</name>
        <dbReference type="ChEBI" id="CHEBI:57692"/>
    </cofactor>
</comment>
<dbReference type="InterPro" id="IPR006181">
    <property type="entry name" value="D-amino_acid_oxidase_CS"/>
</dbReference>
<dbReference type="Proteomes" id="UP000182334">
    <property type="component" value="Chromosome V"/>
</dbReference>
<dbReference type="Gene3D" id="3.40.50.720">
    <property type="entry name" value="NAD(P)-binding Rossmann-like Domain"/>
    <property type="match status" value="1"/>
</dbReference>
<evidence type="ECO:0000256" key="3">
    <source>
        <dbReference type="ARBA" id="ARBA00022630"/>
    </source>
</evidence>
<feature type="binding site" evidence="6">
    <location>
        <position position="183"/>
    </location>
    <ligand>
        <name>FAD</name>
        <dbReference type="ChEBI" id="CHEBI:57692"/>
    </ligand>
</feature>
<comment type="similarity">
    <text evidence="2">Belongs to the DAMOX/DASOX family.</text>
</comment>
<dbReference type="PROSITE" id="PS00677">
    <property type="entry name" value="DAO"/>
    <property type="match status" value="1"/>
</dbReference>
<dbReference type="InterPro" id="IPR023209">
    <property type="entry name" value="DAO"/>
</dbReference>
<dbReference type="SUPFAM" id="SSF54373">
    <property type="entry name" value="FAD-linked reductases, C-terminal domain"/>
    <property type="match status" value="1"/>
</dbReference>
<keyword evidence="5" id="KW-0560">Oxidoreductase</keyword>
<proteinExistence type="inferred from homology"/>
<dbReference type="Gene3D" id="3.30.9.10">
    <property type="entry name" value="D-Amino Acid Oxidase, subunit A, domain 2"/>
    <property type="match status" value="1"/>
</dbReference>
<dbReference type="OrthoDB" id="2015447at2759"/>
<evidence type="ECO:0000256" key="5">
    <source>
        <dbReference type="ARBA" id="ARBA00023002"/>
    </source>
</evidence>
<dbReference type="PANTHER" id="PTHR11530">
    <property type="entry name" value="D-AMINO ACID OXIDASE"/>
    <property type="match status" value="1"/>
</dbReference>
<dbReference type="AlphaFoldDB" id="A0A1L0GJS5"/>
<feature type="binding site" evidence="6">
    <location>
        <begin position="46"/>
        <end position="47"/>
    </location>
    <ligand>
        <name>FAD</name>
        <dbReference type="ChEBI" id="CHEBI:57692"/>
    </ligand>
</feature>
<feature type="domain" description="FAD dependent oxidoreductase" evidence="7">
    <location>
        <begin position="4"/>
        <end position="336"/>
    </location>
</feature>
<dbReference type="PANTHER" id="PTHR11530:SF11">
    <property type="entry name" value="D-ASPARTATE OXIDASE"/>
    <property type="match status" value="1"/>
</dbReference>
<evidence type="ECO:0000313" key="9">
    <source>
        <dbReference type="Proteomes" id="UP000182334"/>
    </source>
</evidence>
<name>A0A1L0GJS5_9ASCO</name>
<evidence type="ECO:0000256" key="6">
    <source>
        <dbReference type="PIRSR" id="PIRSR000189-1"/>
    </source>
</evidence>
<dbReference type="GO" id="GO:0071949">
    <property type="term" value="F:FAD binding"/>
    <property type="evidence" value="ECO:0007669"/>
    <property type="project" value="InterPro"/>
</dbReference>
<organism evidence="8 9">
    <name type="scientific">Sungouiella intermedia</name>
    <dbReference type="NCBI Taxonomy" id="45354"/>
    <lineage>
        <taxon>Eukaryota</taxon>
        <taxon>Fungi</taxon>
        <taxon>Dikarya</taxon>
        <taxon>Ascomycota</taxon>
        <taxon>Saccharomycotina</taxon>
        <taxon>Pichiomycetes</taxon>
        <taxon>Metschnikowiaceae</taxon>
        <taxon>Sungouiella</taxon>
    </lineage>
</organism>
<reference evidence="8 9" key="1">
    <citation type="submission" date="2016-10" db="EMBL/GenBank/DDBJ databases">
        <authorList>
            <person name="de Groot N.N."/>
        </authorList>
    </citation>
    <scope>NUCLEOTIDE SEQUENCE [LARGE SCALE GENOMIC DNA]</scope>
    <source>
        <strain evidence="8 9">CBS 141442</strain>
    </source>
</reference>
<feature type="binding site" evidence="6">
    <location>
        <position position="227"/>
    </location>
    <ligand>
        <name>D-dopa</name>
        <dbReference type="ChEBI" id="CHEBI:149689"/>
    </ligand>
</feature>
<dbReference type="STRING" id="45354.A0A1L0GJS5"/>
<dbReference type="GO" id="GO:0003884">
    <property type="term" value="F:D-amino-acid oxidase activity"/>
    <property type="evidence" value="ECO:0007669"/>
    <property type="project" value="InterPro"/>
</dbReference>
<evidence type="ECO:0000256" key="2">
    <source>
        <dbReference type="ARBA" id="ARBA00006730"/>
    </source>
</evidence>
<protein>
    <submittedName>
        <fullName evidence="8">CIC11C00000004181</fullName>
    </submittedName>
</protein>
<dbReference type="InterPro" id="IPR006076">
    <property type="entry name" value="FAD-dep_OxRdtase"/>
</dbReference>
<feature type="binding site" evidence="6">
    <location>
        <position position="323"/>
    </location>
    <ligand>
        <name>D-dopa</name>
        <dbReference type="ChEBI" id="CHEBI:149689"/>
    </ligand>
</feature>
<dbReference type="GO" id="GO:0019478">
    <property type="term" value="P:D-amino acid catabolic process"/>
    <property type="evidence" value="ECO:0007669"/>
    <property type="project" value="TreeGrafter"/>
</dbReference>
<dbReference type="EMBL" id="LT635760">
    <property type="protein sequence ID" value="SGZ56445.1"/>
    <property type="molecule type" value="Genomic_DNA"/>
</dbReference>
<dbReference type="SUPFAM" id="SSF51971">
    <property type="entry name" value="Nucleotide-binding domain"/>
    <property type="match status" value="1"/>
</dbReference>
<dbReference type="PIRSF" id="PIRSF000189">
    <property type="entry name" value="D-aa_oxidase"/>
    <property type="match status" value="1"/>
</dbReference>